<dbReference type="PANTHER" id="PTHR47950">
    <property type="entry name" value="CYTOCHROME P450, FAMILY 76, SUBFAMILY C, POLYPEPTIDE 5-RELATED"/>
    <property type="match status" value="1"/>
</dbReference>
<protein>
    <recommendedName>
        <fullName evidence="4">Cytochrome P450</fullName>
    </recommendedName>
</protein>
<evidence type="ECO:0000313" key="2">
    <source>
        <dbReference type="EMBL" id="KAK0584003.1"/>
    </source>
</evidence>
<dbReference type="GO" id="GO:0004497">
    <property type="term" value="F:monooxygenase activity"/>
    <property type="evidence" value="ECO:0007669"/>
    <property type="project" value="InterPro"/>
</dbReference>
<dbReference type="InterPro" id="IPR036396">
    <property type="entry name" value="Cyt_P450_sf"/>
</dbReference>
<reference evidence="2" key="1">
    <citation type="journal article" date="2022" name="Plant J.">
        <title>Strategies of tolerance reflected in two North American maple genomes.</title>
        <authorList>
            <person name="McEvoy S.L."/>
            <person name="Sezen U.U."/>
            <person name="Trouern-Trend A."/>
            <person name="McMahon S.M."/>
            <person name="Schaberg P.G."/>
            <person name="Yang J."/>
            <person name="Wegrzyn J.L."/>
            <person name="Swenson N.G."/>
        </authorList>
    </citation>
    <scope>NUCLEOTIDE SEQUENCE</scope>
    <source>
        <strain evidence="2">NS2018</strain>
    </source>
</reference>
<organism evidence="2 3">
    <name type="scientific">Acer saccharum</name>
    <name type="common">Sugar maple</name>
    <dbReference type="NCBI Taxonomy" id="4024"/>
    <lineage>
        <taxon>Eukaryota</taxon>
        <taxon>Viridiplantae</taxon>
        <taxon>Streptophyta</taxon>
        <taxon>Embryophyta</taxon>
        <taxon>Tracheophyta</taxon>
        <taxon>Spermatophyta</taxon>
        <taxon>Magnoliopsida</taxon>
        <taxon>eudicotyledons</taxon>
        <taxon>Gunneridae</taxon>
        <taxon>Pentapetalae</taxon>
        <taxon>rosids</taxon>
        <taxon>malvids</taxon>
        <taxon>Sapindales</taxon>
        <taxon>Sapindaceae</taxon>
        <taxon>Hippocastanoideae</taxon>
        <taxon>Acereae</taxon>
        <taxon>Acer</taxon>
    </lineage>
</organism>
<evidence type="ECO:0000313" key="3">
    <source>
        <dbReference type="Proteomes" id="UP001168877"/>
    </source>
</evidence>
<gene>
    <name evidence="2" type="ORF">LWI29_006336</name>
</gene>
<dbReference type="GO" id="GO:0005506">
    <property type="term" value="F:iron ion binding"/>
    <property type="evidence" value="ECO:0007669"/>
    <property type="project" value="InterPro"/>
</dbReference>
<accession>A0AA39S3W0</accession>
<dbReference type="PANTHER" id="PTHR47950:SF13">
    <property type="entry name" value="CYTOCHROME P450, FAMILY 76, SUBFAMILY G, POLYPEPTIDE 1"/>
    <property type="match status" value="1"/>
</dbReference>
<dbReference type="SUPFAM" id="SSF48264">
    <property type="entry name" value="Cytochrome P450"/>
    <property type="match status" value="1"/>
</dbReference>
<name>A0AA39S3W0_ACESA</name>
<reference evidence="2" key="2">
    <citation type="submission" date="2023-06" db="EMBL/GenBank/DDBJ databases">
        <authorList>
            <person name="Swenson N.G."/>
            <person name="Wegrzyn J.L."/>
            <person name="Mcevoy S.L."/>
        </authorList>
    </citation>
    <scope>NUCLEOTIDE SEQUENCE</scope>
    <source>
        <strain evidence="2">NS2018</strain>
        <tissue evidence="2">Leaf</tissue>
    </source>
</reference>
<dbReference type="GO" id="GO:0020037">
    <property type="term" value="F:heme binding"/>
    <property type="evidence" value="ECO:0007669"/>
    <property type="project" value="InterPro"/>
</dbReference>
<dbReference type="EMBL" id="JAUESC010000383">
    <property type="protein sequence ID" value="KAK0584003.1"/>
    <property type="molecule type" value="Genomic_DNA"/>
</dbReference>
<comment type="similarity">
    <text evidence="1">Belongs to the cytochrome P450 family.</text>
</comment>
<dbReference type="AlphaFoldDB" id="A0AA39S3W0"/>
<dbReference type="Proteomes" id="UP001168877">
    <property type="component" value="Unassembled WGS sequence"/>
</dbReference>
<evidence type="ECO:0008006" key="4">
    <source>
        <dbReference type="Google" id="ProtNLM"/>
    </source>
</evidence>
<keyword evidence="3" id="KW-1185">Reference proteome</keyword>
<dbReference type="Pfam" id="PF00067">
    <property type="entry name" value="p450"/>
    <property type="match status" value="1"/>
</dbReference>
<dbReference type="Gene3D" id="1.10.630.10">
    <property type="entry name" value="Cytochrome P450"/>
    <property type="match status" value="1"/>
</dbReference>
<proteinExistence type="inferred from homology"/>
<comment type="caution">
    <text evidence="2">The sequence shown here is derived from an EMBL/GenBank/DDBJ whole genome shotgun (WGS) entry which is preliminary data.</text>
</comment>
<dbReference type="GO" id="GO:0016705">
    <property type="term" value="F:oxidoreductase activity, acting on paired donors, with incorporation or reduction of molecular oxygen"/>
    <property type="evidence" value="ECO:0007669"/>
    <property type="project" value="InterPro"/>
</dbReference>
<dbReference type="InterPro" id="IPR001128">
    <property type="entry name" value="Cyt_P450"/>
</dbReference>
<sequence>MKIYEAMKGDYGNAGSLITAQYGPHWRMLRRLSTIKFFVTSRLDAMRGVHNRCIDMMVQFVEDVGAGGTKSVDVGRFFFLMAFNLIGSLMFSKDLLDPKSERGAKFFYHVGKVMEFTRKPNVADFLPLLRWLDPQGLRRKT</sequence>
<evidence type="ECO:0000256" key="1">
    <source>
        <dbReference type="ARBA" id="ARBA00010617"/>
    </source>
</evidence>